<sequence length="73" mass="8248">MKWSVFIPVTAASICIVLLEWPKLKQKPMKDKIAFTAILLAVLLLSMFDLPNTPGPIRFLNALFKPLKPLVEQ</sequence>
<keyword evidence="1" id="KW-0812">Transmembrane</keyword>
<feature type="transmembrane region" description="Helical" evidence="1">
    <location>
        <begin position="6"/>
        <end position="21"/>
    </location>
</feature>
<protein>
    <submittedName>
        <fullName evidence="2">Uncharacterized protein</fullName>
    </submittedName>
</protein>
<dbReference type="Proteomes" id="UP001519344">
    <property type="component" value="Unassembled WGS sequence"/>
</dbReference>
<comment type="caution">
    <text evidence="2">The sequence shown here is derived from an EMBL/GenBank/DDBJ whole genome shotgun (WGS) entry which is preliminary data.</text>
</comment>
<accession>A0ABS4HX00</accession>
<reference evidence="2 3" key="1">
    <citation type="submission" date="2021-03" db="EMBL/GenBank/DDBJ databases">
        <title>Genomic Encyclopedia of Type Strains, Phase IV (KMG-IV): sequencing the most valuable type-strain genomes for metagenomic binning, comparative biology and taxonomic classification.</title>
        <authorList>
            <person name="Goeker M."/>
        </authorList>
    </citation>
    <scope>NUCLEOTIDE SEQUENCE [LARGE SCALE GENOMIC DNA]</scope>
    <source>
        <strain evidence="2 3">DSM 24950</strain>
    </source>
</reference>
<evidence type="ECO:0000256" key="1">
    <source>
        <dbReference type="SAM" id="Phobius"/>
    </source>
</evidence>
<keyword evidence="1" id="KW-0472">Membrane</keyword>
<keyword evidence="1" id="KW-1133">Transmembrane helix</keyword>
<organism evidence="2 3">
    <name type="scientific">Paenibacillus aceris</name>
    <dbReference type="NCBI Taxonomy" id="869555"/>
    <lineage>
        <taxon>Bacteria</taxon>
        <taxon>Bacillati</taxon>
        <taxon>Bacillota</taxon>
        <taxon>Bacilli</taxon>
        <taxon>Bacillales</taxon>
        <taxon>Paenibacillaceae</taxon>
        <taxon>Paenibacillus</taxon>
    </lineage>
</organism>
<name>A0ABS4HX00_9BACL</name>
<keyword evidence="3" id="KW-1185">Reference proteome</keyword>
<dbReference type="RefSeq" id="WP_167066572.1">
    <property type="nucleotide sequence ID" value="NZ_JAAOZR010000045.1"/>
</dbReference>
<evidence type="ECO:0000313" key="2">
    <source>
        <dbReference type="EMBL" id="MBP1963075.1"/>
    </source>
</evidence>
<feature type="transmembrane region" description="Helical" evidence="1">
    <location>
        <begin position="33"/>
        <end position="50"/>
    </location>
</feature>
<evidence type="ECO:0000313" key="3">
    <source>
        <dbReference type="Proteomes" id="UP001519344"/>
    </source>
</evidence>
<gene>
    <name evidence="2" type="ORF">J2Z65_002291</name>
</gene>
<proteinExistence type="predicted"/>
<dbReference type="EMBL" id="JAGGKV010000005">
    <property type="protein sequence ID" value="MBP1963075.1"/>
    <property type="molecule type" value="Genomic_DNA"/>
</dbReference>